<dbReference type="Gene3D" id="3.30.9.10">
    <property type="entry name" value="D-Amino Acid Oxidase, subunit A, domain 2"/>
    <property type="match status" value="1"/>
</dbReference>
<dbReference type="Gene3D" id="3.50.50.60">
    <property type="entry name" value="FAD/NAD(P)-binding domain"/>
    <property type="match status" value="1"/>
</dbReference>
<protein>
    <recommendedName>
        <fullName evidence="4">FAD-binding domain-containing protein</fullName>
    </recommendedName>
</protein>
<name>A0A2L2SYQ0_9HYPO</name>
<evidence type="ECO:0000313" key="5">
    <source>
        <dbReference type="EMBL" id="CEI60013.1"/>
    </source>
</evidence>
<keyword evidence="1" id="KW-0285">Flavoprotein</keyword>
<dbReference type="OrthoDB" id="2690153at2759"/>
<dbReference type="Proteomes" id="UP000245910">
    <property type="component" value="Chromosome II"/>
</dbReference>
<dbReference type="RefSeq" id="XP_025583733.1">
    <property type="nucleotide sequence ID" value="XM_025732759.2"/>
</dbReference>
<dbReference type="InterPro" id="IPR002938">
    <property type="entry name" value="FAD-bd"/>
</dbReference>
<reference evidence="6" key="1">
    <citation type="submission" date="2014-10" db="EMBL/GenBank/DDBJ databases">
        <authorList>
            <person name="King R."/>
        </authorList>
    </citation>
    <scope>NUCLEOTIDE SEQUENCE [LARGE SCALE GENOMIC DNA]</scope>
    <source>
        <strain evidence="6">A3/5</strain>
    </source>
</reference>
<evidence type="ECO:0000259" key="4">
    <source>
        <dbReference type="Pfam" id="PF01494"/>
    </source>
</evidence>
<dbReference type="SUPFAM" id="SSF51905">
    <property type="entry name" value="FAD/NAD(P)-binding domain"/>
    <property type="match status" value="1"/>
</dbReference>
<evidence type="ECO:0000256" key="3">
    <source>
        <dbReference type="ARBA" id="ARBA00023002"/>
    </source>
</evidence>
<dbReference type="EMBL" id="LN649230">
    <property type="protein sequence ID" value="CEI60013.1"/>
    <property type="molecule type" value="Genomic_DNA"/>
</dbReference>
<dbReference type="GeneID" id="37256088"/>
<dbReference type="Pfam" id="PF01494">
    <property type="entry name" value="FAD_binding_3"/>
    <property type="match status" value="1"/>
</dbReference>
<keyword evidence="2" id="KW-0274">FAD</keyword>
<dbReference type="InterPro" id="IPR036188">
    <property type="entry name" value="FAD/NAD-bd_sf"/>
</dbReference>
<sequence>MVTTANSQSTSGGPQPSNLPIVETDVLIVGAGVAGLSFATMLAALDIKVYAIAKHSGTAPAPRAHVTNQRTMEVFRDMGIENRIQGAGTCMPEIGNMVMATSLTGMEIGRYSCYGGGDHQLTDFAKASPSKMWNTAQNNMEPILLQTAREKGADVRFYHELIKIEQSEQGVVALVRERTSKGEYIVHARYAVGADGARSTVAQQVEFGFVGEPGLMHMISSWVEMDLAQYVAHRPACIYLMLQPGDAYWVGSGTCILKKPWNEWIVNRQYNAADGEPDMSDEAIIAHARGALAIPDSLPIRVKHKGKWQVNHVVATEYRHGRIFLAGDAAHRHPPASGLGSNTCVQDAFNLSWKLAAVIKGQAGEGILESYNQERQPIGKQIVDHAIQTLHDMALLPSALGFERGQSRDEGFAKLEELFSDADGAAERREHLRKTIELGNRRSNPLGIHLGQRYTNSVAMVDDGTPFPQYERDEVLFYHPTTHPGAYIPHAWIELNKKRISVLDIFEHGSFGLVVGIGGQAWKEAAVIVSQELGVKLPVYFVGQCCTYSDVSGEWTSRREVSDRGALLVRPDRHIGWRSLGRPQDPTAALRSALRQILSL</sequence>
<evidence type="ECO:0000256" key="2">
    <source>
        <dbReference type="ARBA" id="ARBA00022827"/>
    </source>
</evidence>
<dbReference type="Pfam" id="PF21274">
    <property type="entry name" value="Rng_hyd_C"/>
    <property type="match status" value="1"/>
</dbReference>
<dbReference type="InterPro" id="IPR050641">
    <property type="entry name" value="RIFMO-like"/>
</dbReference>
<evidence type="ECO:0000313" key="6">
    <source>
        <dbReference type="Proteomes" id="UP000245910"/>
    </source>
</evidence>
<evidence type="ECO:0000256" key="1">
    <source>
        <dbReference type="ARBA" id="ARBA00022630"/>
    </source>
</evidence>
<accession>A0A2L2SYQ0</accession>
<feature type="domain" description="FAD-binding" evidence="4">
    <location>
        <begin position="23"/>
        <end position="385"/>
    </location>
</feature>
<dbReference type="GO" id="GO:0071949">
    <property type="term" value="F:FAD binding"/>
    <property type="evidence" value="ECO:0007669"/>
    <property type="project" value="InterPro"/>
</dbReference>
<keyword evidence="6" id="KW-1185">Reference proteome</keyword>
<dbReference type="PANTHER" id="PTHR43004">
    <property type="entry name" value="TRK SYSTEM POTASSIUM UPTAKE PROTEIN"/>
    <property type="match status" value="1"/>
</dbReference>
<dbReference type="GO" id="GO:0016709">
    <property type="term" value="F:oxidoreductase activity, acting on paired donors, with incorporation or reduction of molecular oxygen, NAD(P)H as one donor, and incorporation of one atom of oxygen"/>
    <property type="evidence" value="ECO:0007669"/>
    <property type="project" value="UniProtKB-ARBA"/>
</dbReference>
<dbReference type="KEGG" id="fvn:FVRRES_04449"/>
<dbReference type="STRING" id="56646.A0A2L2SYQ0"/>
<dbReference type="PANTHER" id="PTHR43004:SF8">
    <property type="entry name" value="FAD-BINDING DOMAIN-CONTAINING PROTEIN-RELATED"/>
    <property type="match status" value="1"/>
</dbReference>
<proteinExistence type="predicted"/>
<dbReference type="Gene3D" id="3.40.30.120">
    <property type="match status" value="1"/>
</dbReference>
<organism evidence="5 6">
    <name type="scientific">Fusarium venenatum</name>
    <dbReference type="NCBI Taxonomy" id="56646"/>
    <lineage>
        <taxon>Eukaryota</taxon>
        <taxon>Fungi</taxon>
        <taxon>Dikarya</taxon>
        <taxon>Ascomycota</taxon>
        <taxon>Pezizomycotina</taxon>
        <taxon>Sordariomycetes</taxon>
        <taxon>Hypocreomycetidae</taxon>
        <taxon>Hypocreales</taxon>
        <taxon>Nectriaceae</taxon>
        <taxon>Fusarium</taxon>
    </lineage>
</organism>
<dbReference type="AlphaFoldDB" id="A0A2L2SYQ0"/>
<keyword evidence="3" id="KW-0560">Oxidoreductase</keyword>
<dbReference type="PRINTS" id="PR00420">
    <property type="entry name" value="RNGMNOXGNASE"/>
</dbReference>